<evidence type="ECO:0000256" key="10">
    <source>
        <dbReference type="ARBA" id="ARBA00034269"/>
    </source>
</evidence>
<dbReference type="InterPro" id="IPR045863">
    <property type="entry name" value="CorA_TM1_TM2"/>
</dbReference>
<sequence>MLRILAIANDLKPIYNLTLQELDNENIKWYWIDFNNPTATEDNLLRSYFHFHSLAIEDCMSNLNSPKVDYYDKYNFFVFNALDKNSLKPIEVDVFVSEKYVVSYHKSILIELDEAWEKANRNEGDWGNGTTYIAHQILDKVVDNFFPSVYKIQDVLDNIEDEEKDKSIYDLIGNVFEIRKELLVLRKTINSMRDLLYRILNSERLKSFNDHKIYFSDIYDHLLKLSSMIESSREMTADIRDNYLSINSAKMNRNMMVLTVITTIFIPLTFIAGVYGMNFKYMPELDWKYGYFGVMIIMAAIAVIMYIWFKGKGWMDQ</sequence>
<evidence type="ECO:0000256" key="2">
    <source>
        <dbReference type="ARBA" id="ARBA00009765"/>
    </source>
</evidence>
<keyword evidence="14" id="KW-1185">Reference proteome</keyword>
<dbReference type="PANTHER" id="PTHR46494">
    <property type="entry name" value="CORA FAMILY METAL ION TRANSPORTER (EUROFUNG)"/>
    <property type="match status" value="1"/>
</dbReference>
<dbReference type="AlphaFoldDB" id="R4KBN5"/>
<dbReference type="GO" id="GO:0050897">
    <property type="term" value="F:cobalt ion binding"/>
    <property type="evidence" value="ECO:0007669"/>
    <property type="project" value="TreeGrafter"/>
</dbReference>
<evidence type="ECO:0000256" key="4">
    <source>
        <dbReference type="ARBA" id="ARBA00022475"/>
    </source>
</evidence>
<dbReference type="PATRIC" id="fig|86416.3.peg.4400"/>
<dbReference type="HOGENOM" id="CLU_007127_0_0_9"/>
<keyword evidence="6 12" id="KW-0460">Magnesium</keyword>
<dbReference type="PANTHER" id="PTHR46494:SF1">
    <property type="entry name" value="CORA FAMILY METAL ION TRANSPORTER (EUROFUNG)"/>
    <property type="match status" value="1"/>
</dbReference>
<dbReference type="GO" id="GO:0005886">
    <property type="term" value="C:plasma membrane"/>
    <property type="evidence" value="ECO:0007669"/>
    <property type="project" value="UniProtKB-SubCell"/>
</dbReference>
<accession>R4KBN5</accession>
<dbReference type="GO" id="GO:0000287">
    <property type="term" value="F:magnesium ion binding"/>
    <property type="evidence" value="ECO:0007669"/>
    <property type="project" value="TreeGrafter"/>
</dbReference>
<comment type="catalytic activity">
    <reaction evidence="10">
        <text>Mg(2+)(in) = Mg(2+)(out)</text>
        <dbReference type="Rhea" id="RHEA:29827"/>
        <dbReference type="ChEBI" id="CHEBI:18420"/>
    </reaction>
</comment>
<dbReference type="NCBIfam" id="TIGR00383">
    <property type="entry name" value="corA"/>
    <property type="match status" value="1"/>
</dbReference>
<dbReference type="Proteomes" id="UP000013523">
    <property type="component" value="Chromosome"/>
</dbReference>
<keyword evidence="7 12" id="KW-1133">Transmembrane helix</keyword>
<gene>
    <name evidence="12" type="primary">corA</name>
    <name evidence="13" type="ORF">Clopa_4394</name>
</gene>
<keyword evidence="5 12" id="KW-0812">Transmembrane</keyword>
<dbReference type="SUPFAM" id="SSF144083">
    <property type="entry name" value="Magnesium transport protein CorA, transmembrane region"/>
    <property type="match status" value="1"/>
</dbReference>
<evidence type="ECO:0000256" key="12">
    <source>
        <dbReference type="RuleBase" id="RU362010"/>
    </source>
</evidence>
<feature type="transmembrane region" description="Helical" evidence="12">
    <location>
        <begin position="255"/>
        <end position="277"/>
    </location>
</feature>
<dbReference type="eggNOG" id="COG0598">
    <property type="taxonomic scope" value="Bacteria"/>
</dbReference>
<dbReference type="OrthoDB" id="9803416at2"/>
<keyword evidence="3 12" id="KW-0813">Transport</keyword>
<dbReference type="InterPro" id="IPR045861">
    <property type="entry name" value="CorA_cytoplasmic_dom"/>
</dbReference>
<dbReference type="EMBL" id="CP003261">
    <property type="protein sequence ID" value="AGK99106.1"/>
    <property type="molecule type" value="Genomic_DNA"/>
</dbReference>
<dbReference type="Gene3D" id="1.20.58.340">
    <property type="entry name" value="Magnesium transport protein CorA, transmembrane region"/>
    <property type="match status" value="2"/>
</dbReference>
<evidence type="ECO:0000256" key="3">
    <source>
        <dbReference type="ARBA" id="ARBA00022448"/>
    </source>
</evidence>
<evidence type="ECO:0000256" key="8">
    <source>
        <dbReference type="ARBA" id="ARBA00023065"/>
    </source>
</evidence>
<proteinExistence type="inferred from homology"/>
<dbReference type="InterPro" id="IPR004488">
    <property type="entry name" value="Mg/Co-transport_prot_CorA"/>
</dbReference>
<evidence type="ECO:0000256" key="5">
    <source>
        <dbReference type="ARBA" id="ARBA00022692"/>
    </source>
</evidence>
<dbReference type="CDD" id="cd12831">
    <property type="entry name" value="TmCorA-like_u2"/>
    <property type="match status" value="1"/>
</dbReference>
<dbReference type="GO" id="GO:0015095">
    <property type="term" value="F:magnesium ion transmembrane transporter activity"/>
    <property type="evidence" value="ECO:0007669"/>
    <property type="project" value="UniProtKB-UniRule"/>
</dbReference>
<comment type="function">
    <text evidence="11">Mediates influx of magnesium ions. Alternates between open and closed states. Activated by low cytoplasmic Mg(2+) levels. Inactive when cytoplasmic Mg(2+) levels are high.</text>
</comment>
<dbReference type="Pfam" id="PF01544">
    <property type="entry name" value="CorA"/>
    <property type="match status" value="1"/>
</dbReference>
<evidence type="ECO:0000256" key="1">
    <source>
        <dbReference type="ARBA" id="ARBA00004651"/>
    </source>
</evidence>
<dbReference type="KEGG" id="cpas:Clopa_4394"/>
<reference evidence="13 14" key="1">
    <citation type="submission" date="2012-01" db="EMBL/GenBank/DDBJ databases">
        <title>Complete sequence of chromosome of Clostridium pasteurianum BC1.</title>
        <authorList>
            <consortium name="US DOE Joint Genome Institute"/>
            <person name="Lucas S."/>
            <person name="Han J."/>
            <person name="Lapidus A."/>
            <person name="Cheng J.-F."/>
            <person name="Goodwin L."/>
            <person name="Pitluck S."/>
            <person name="Peters L."/>
            <person name="Mikhailova N."/>
            <person name="Teshima H."/>
            <person name="Detter J.C."/>
            <person name="Han C."/>
            <person name="Tapia R."/>
            <person name="Land M."/>
            <person name="Hauser L."/>
            <person name="Kyrpides N."/>
            <person name="Ivanova N."/>
            <person name="Pagani I."/>
            <person name="Dunn J."/>
            <person name="Taghavi S."/>
            <person name="Francis A."/>
            <person name="van der Lelie D."/>
            <person name="Woyke T."/>
        </authorList>
    </citation>
    <scope>NUCLEOTIDE SEQUENCE [LARGE SCALE GENOMIC DNA]</scope>
    <source>
        <strain evidence="13 14">BC1</strain>
    </source>
</reference>
<comment type="subcellular location">
    <subcellularLocation>
        <location evidence="1">Cell membrane</location>
        <topology evidence="1">Multi-pass membrane protein</topology>
    </subcellularLocation>
    <subcellularLocation>
        <location evidence="12">Membrane</location>
        <topology evidence="12">Multi-pass membrane protein</topology>
    </subcellularLocation>
</comment>
<feature type="transmembrane region" description="Helical" evidence="12">
    <location>
        <begin position="289"/>
        <end position="309"/>
    </location>
</feature>
<keyword evidence="4 12" id="KW-1003">Cell membrane</keyword>
<keyword evidence="9 12" id="KW-0472">Membrane</keyword>
<evidence type="ECO:0000313" key="13">
    <source>
        <dbReference type="EMBL" id="AGK99106.1"/>
    </source>
</evidence>
<dbReference type="RefSeq" id="WP_015617379.1">
    <property type="nucleotide sequence ID" value="NC_021182.1"/>
</dbReference>
<dbReference type="InterPro" id="IPR002523">
    <property type="entry name" value="MgTranspt_CorA/ZnTranspt_ZntB"/>
</dbReference>
<name>R4KBN5_CLOPA</name>
<organism evidence="13 14">
    <name type="scientific">Clostridium pasteurianum BC1</name>
    <dbReference type="NCBI Taxonomy" id="86416"/>
    <lineage>
        <taxon>Bacteria</taxon>
        <taxon>Bacillati</taxon>
        <taxon>Bacillota</taxon>
        <taxon>Clostridia</taxon>
        <taxon>Eubacteriales</taxon>
        <taxon>Clostridiaceae</taxon>
        <taxon>Clostridium</taxon>
    </lineage>
</organism>
<protein>
    <recommendedName>
        <fullName evidence="12">Magnesium transport protein CorA</fullName>
    </recommendedName>
</protein>
<dbReference type="GO" id="GO:0015087">
    <property type="term" value="F:cobalt ion transmembrane transporter activity"/>
    <property type="evidence" value="ECO:0007669"/>
    <property type="project" value="UniProtKB-UniRule"/>
</dbReference>
<evidence type="ECO:0000256" key="9">
    <source>
        <dbReference type="ARBA" id="ARBA00023136"/>
    </source>
</evidence>
<dbReference type="SUPFAM" id="SSF143865">
    <property type="entry name" value="CorA soluble domain-like"/>
    <property type="match status" value="1"/>
</dbReference>
<evidence type="ECO:0000256" key="7">
    <source>
        <dbReference type="ARBA" id="ARBA00022989"/>
    </source>
</evidence>
<dbReference type="FunFam" id="1.20.58.340:FF:000004">
    <property type="entry name" value="Magnesium transport protein CorA"/>
    <property type="match status" value="1"/>
</dbReference>
<keyword evidence="8 12" id="KW-0406">Ion transport</keyword>
<evidence type="ECO:0000256" key="11">
    <source>
        <dbReference type="ARBA" id="ARBA00045497"/>
    </source>
</evidence>
<evidence type="ECO:0000256" key="6">
    <source>
        <dbReference type="ARBA" id="ARBA00022842"/>
    </source>
</evidence>
<comment type="similarity">
    <text evidence="2 12">Belongs to the CorA metal ion transporter (MIT) (TC 1.A.35) family.</text>
</comment>
<dbReference type="Gene3D" id="3.30.460.20">
    <property type="entry name" value="CorA soluble domain-like"/>
    <property type="match status" value="1"/>
</dbReference>
<dbReference type="STRING" id="86416.Clopa_4394"/>
<evidence type="ECO:0000313" key="14">
    <source>
        <dbReference type="Proteomes" id="UP000013523"/>
    </source>
</evidence>